<dbReference type="AlphaFoldDB" id="A0A6V1PIS5"/>
<dbReference type="EMBL" id="HBIU01017226">
    <property type="protein sequence ID" value="CAE0629355.1"/>
    <property type="molecule type" value="Transcribed_RNA"/>
</dbReference>
<dbReference type="PANTHER" id="PTHR11096">
    <property type="entry name" value="RNA 3' TERMINAL PHOSPHATE CYCLASE"/>
    <property type="match status" value="1"/>
</dbReference>
<dbReference type="Pfam" id="PF05189">
    <property type="entry name" value="RTC_insert"/>
    <property type="match status" value="1"/>
</dbReference>
<dbReference type="InterPro" id="IPR000228">
    <property type="entry name" value="RNA3'_term_phos_cyc"/>
</dbReference>
<reference evidence="2" key="1">
    <citation type="submission" date="2021-01" db="EMBL/GenBank/DDBJ databases">
        <authorList>
            <person name="Corre E."/>
            <person name="Pelletier E."/>
            <person name="Niang G."/>
            <person name="Scheremetjew M."/>
            <person name="Finn R."/>
            <person name="Kale V."/>
            <person name="Holt S."/>
            <person name="Cochrane G."/>
            <person name="Meng A."/>
            <person name="Brown T."/>
            <person name="Cohen L."/>
        </authorList>
    </citation>
    <scope>NUCLEOTIDE SEQUENCE</scope>
    <source>
        <strain evidence="2">CCMP3107</strain>
    </source>
</reference>
<accession>A0A6V1PIS5</accession>
<proteinExistence type="predicted"/>
<dbReference type="InterPro" id="IPR013791">
    <property type="entry name" value="RNA3'-term_phos_cycl_insert"/>
</dbReference>
<evidence type="ECO:0000313" key="2">
    <source>
        <dbReference type="EMBL" id="CAE0629355.1"/>
    </source>
</evidence>
<protein>
    <recommendedName>
        <fullName evidence="1">RNA 3'-terminal phosphate cyclase insert domain-containing protein</fullName>
    </recommendedName>
</protein>
<dbReference type="InterPro" id="IPR036553">
    <property type="entry name" value="RPTC_insert"/>
</dbReference>
<dbReference type="SUPFAM" id="SSF55205">
    <property type="entry name" value="EPT/RTPC-like"/>
    <property type="match status" value="1"/>
</dbReference>
<feature type="domain" description="RNA 3'-terminal phosphate cyclase insert" evidence="1">
    <location>
        <begin position="15"/>
        <end position="108"/>
    </location>
</feature>
<dbReference type="PANTHER" id="PTHR11096:SF1">
    <property type="entry name" value="RNA 3'-TERMINAL PHOSPHATE CYCLASE-LIKE PROTEIN"/>
    <property type="match status" value="1"/>
</dbReference>
<dbReference type="GO" id="GO:0005730">
    <property type="term" value="C:nucleolus"/>
    <property type="evidence" value="ECO:0007669"/>
    <property type="project" value="TreeGrafter"/>
</dbReference>
<dbReference type="GO" id="GO:0004521">
    <property type="term" value="F:RNA endonuclease activity"/>
    <property type="evidence" value="ECO:0007669"/>
    <property type="project" value="TreeGrafter"/>
</dbReference>
<name>A0A6V1PIS5_HETAK</name>
<dbReference type="GO" id="GO:0000479">
    <property type="term" value="P:endonucleolytic cleavage of tricistronic rRNA transcript (SSU-rRNA, 5.8S rRNA, LSU-rRNA)"/>
    <property type="evidence" value="ECO:0007669"/>
    <property type="project" value="TreeGrafter"/>
</dbReference>
<evidence type="ECO:0000259" key="1">
    <source>
        <dbReference type="Pfam" id="PF05189"/>
    </source>
</evidence>
<organism evidence="2">
    <name type="scientific">Heterosigma akashiwo</name>
    <name type="common">Chromophytic alga</name>
    <name type="synonym">Heterosigma carterae</name>
    <dbReference type="NCBI Taxonomy" id="2829"/>
    <lineage>
        <taxon>Eukaryota</taxon>
        <taxon>Sar</taxon>
        <taxon>Stramenopiles</taxon>
        <taxon>Ochrophyta</taxon>
        <taxon>Raphidophyceae</taxon>
        <taxon>Chattonellales</taxon>
        <taxon>Chattonellaceae</taxon>
        <taxon>Heterosigma</taxon>
    </lineage>
</organism>
<dbReference type="InterPro" id="IPR013792">
    <property type="entry name" value="RNA3'P_cycl/enolpyr_Trfase_a/b"/>
</dbReference>
<sequence>MKNPSVEDSKTLTFERARGVAYSAKVSPQTANRCVAAARALLNRLLPDVYVYTDHYKGKEAGAAPGFALALVAETTTGALLSAEVCAEKGALPEDLGAQGSRLLLEEVKHGGCVDRAHQPLWLALMALGPEDVSRARLGATLTPAAVQTLRLLRDFFGVVFKIKPAGGRGDDPAAGGLLLSCLGAGFKNINRRVS</sequence>
<gene>
    <name evidence="2" type="ORF">HAKA00212_LOCUS8037</name>
</gene>
<dbReference type="Gene3D" id="3.30.360.20">
    <property type="entry name" value="RNA 3'-terminal phosphate cyclase, insert domain"/>
    <property type="match status" value="1"/>
</dbReference>